<accession>A0ABP6IUI6</accession>
<dbReference type="Proteomes" id="UP001501102">
    <property type="component" value="Unassembled WGS sequence"/>
</dbReference>
<organism evidence="1 2">
    <name type="scientific">Streptomyces thioluteus</name>
    <dbReference type="NCBI Taxonomy" id="66431"/>
    <lineage>
        <taxon>Bacteria</taxon>
        <taxon>Bacillati</taxon>
        <taxon>Actinomycetota</taxon>
        <taxon>Actinomycetes</taxon>
        <taxon>Kitasatosporales</taxon>
        <taxon>Streptomycetaceae</taxon>
        <taxon>Streptomyces</taxon>
    </lineage>
</organism>
<reference evidence="2" key="1">
    <citation type="journal article" date="2019" name="Int. J. Syst. Evol. Microbiol.">
        <title>The Global Catalogue of Microorganisms (GCM) 10K type strain sequencing project: providing services to taxonomists for standard genome sequencing and annotation.</title>
        <authorList>
            <consortium name="The Broad Institute Genomics Platform"/>
            <consortium name="The Broad Institute Genome Sequencing Center for Infectious Disease"/>
            <person name="Wu L."/>
            <person name="Ma J."/>
        </authorList>
    </citation>
    <scope>NUCLEOTIDE SEQUENCE [LARGE SCALE GENOMIC DNA]</scope>
    <source>
        <strain evidence="2">JCM 4087</strain>
    </source>
</reference>
<sequence>MPVEEGLTGGAQGPGVHGALEVEDQLYGVDIRSLAVEKGVVDQPFLQRRQRPDVLELMRHG</sequence>
<name>A0ABP6IUI6_STRTU</name>
<comment type="caution">
    <text evidence="1">The sequence shown here is derived from an EMBL/GenBank/DDBJ whole genome shotgun (WGS) entry which is preliminary data.</text>
</comment>
<proteinExistence type="predicted"/>
<keyword evidence="2" id="KW-1185">Reference proteome</keyword>
<evidence type="ECO:0000313" key="2">
    <source>
        <dbReference type="Proteomes" id="UP001501102"/>
    </source>
</evidence>
<dbReference type="EMBL" id="BAAAXZ010000010">
    <property type="protein sequence ID" value="GAA2910032.1"/>
    <property type="molecule type" value="Genomic_DNA"/>
</dbReference>
<gene>
    <name evidence="1" type="ORF">GCM10020221_02440</name>
</gene>
<evidence type="ECO:0000313" key="1">
    <source>
        <dbReference type="EMBL" id="GAA2910032.1"/>
    </source>
</evidence>
<protein>
    <submittedName>
        <fullName evidence="1">Uncharacterized protein</fullName>
    </submittedName>
</protein>